<comment type="caution">
    <text evidence="1">The sequence shown here is derived from an EMBL/GenBank/DDBJ whole genome shotgun (WGS) entry which is preliminary data.</text>
</comment>
<sequence length="100" mass="11185">MHKQKGRENMIHIFGDPTEIGTLDTLVPCPRFPNVCPLPPFLRREGKVQIPESKTTFNTLCQMQQGWSRAAAAVSVDSIDGDRKLNACWVAICPESFDLI</sequence>
<protein>
    <submittedName>
        <fullName evidence="1">Uncharacterized protein</fullName>
    </submittedName>
</protein>
<keyword evidence="2" id="KW-1185">Reference proteome</keyword>
<reference evidence="1" key="1">
    <citation type="journal article" date="2021" name="J. Hered.">
        <title>Genome Assembly of Salicaceae Populus deltoides (Eastern Cottonwood) I-69 Based on Nanopore Sequencing and Hi-C Technologies.</title>
        <authorList>
            <person name="Bai S."/>
            <person name="Wu H."/>
            <person name="Zhang J."/>
            <person name="Pan Z."/>
            <person name="Zhao W."/>
            <person name="Li Z."/>
            <person name="Tong C."/>
        </authorList>
    </citation>
    <scope>NUCLEOTIDE SEQUENCE</scope>
    <source>
        <tissue evidence="1">Leaf</tissue>
    </source>
</reference>
<organism evidence="1 2">
    <name type="scientific">Populus deltoides</name>
    <name type="common">Eastern poplar</name>
    <name type="synonym">Eastern cottonwood</name>
    <dbReference type="NCBI Taxonomy" id="3696"/>
    <lineage>
        <taxon>Eukaryota</taxon>
        <taxon>Viridiplantae</taxon>
        <taxon>Streptophyta</taxon>
        <taxon>Embryophyta</taxon>
        <taxon>Tracheophyta</taxon>
        <taxon>Spermatophyta</taxon>
        <taxon>Magnoliopsida</taxon>
        <taxon>eudicotyledons</taxon>
        <taxon>Gunneridae</taxon>
        <taxon>Pentapetalae</taxon>
        <taxon>rosids</taxon>
        <taxon>fabids</taxon>
        <taxon>Malpighiales</taxon>
        <taxon>Salicaceae</taxon>
        <taxon>Saliceae</taxon>
        <taxon>Populus</taxon>
    </lineage>
</organism>
<gene>
    <name evidence="1" type="ORF">H0E87_008287</name>
</gene>
<evidence type="ECO:0000313" key="2">
    <source>
        <dbReference type="Proteomes" id="UP000807159"/>
    </source>
</evidence>
<accession>A0A8T2YZJ1</accession>
<dbReference type="Proteomes" id="UP000807159">
    <property type="component" value="Chromosome 4"/>
</dbReference>
<evidence type="ECO:0000313" key="1">
    <source>
        <dbReference type="EMBL" id="KAH8510694.1"/>
    </source>
</evidence>
<name>A0A8T2YZJ1_POPDE</name>
<dbReference type="AlphaFoldDB" id="A0A8T2YZJ1"/>
<dbReference type="EMBL" id="JACEGQ020000004">
    <property type="protein sequence ID" value="KAH8510694.1"/>
    <property type="molecule type" value="Genomic_DNA"/>
</dbReference>
<proteinExistence type="predicted"/>